<reference evidence="1" key="1">
    <citation type="journal article" date="2015" name="Insect Biochem. Mol. Biol.">
        <title>An insight into the sialome of the horse fly, Tabanus bromius.</title>
        <authorList>
            <person name="Ribeiro J.M."/>
            <person name="Kazimirova M."/>
            <person name="Takac P."/>
            <person name="Andersen J.F."/>
            <person name="Francischetti I.M."/>
        </authorList>
    </citation>
    <scope>NUCLEOTIDE SEQUENCE</scope>
</reference>
<sequence length="218" mass="25087">AAPIWAKALMVKTVRTKLVGVYRLSAIRTVSGFRTISDEAACVIAGMLPIDILADEMRRVYERRVSEGDTVGMADIRREESRVSLAQWQNRWDTTTKGRWTHELIPNIEEWVSRKHGGVNYYLTQILSGHGCFRKYLHRFGHDSSPYCPNCPSQVEDAAHIINDCPRFRATDDGLPNAENLVEYMLRCERNWEEISAFANRAMVELRSIERQRATTRQ</sequence>
<keyword evidence="1" id="KW-0548">Nucleotidyltransferase</keyword>
<evidence type="ECO:0000313" key="1">
    <source>
        <dbReference type="EMBL" id="JAI16855.1"/>
    </source>
</evidence>
<organism evidence="1">
    <name type="scientific">Tabanus bromius</name>
    <name type="common">Band-eyed brown horse fly</name>
    <dbReference type="NCBI Taxonomy" id="304241"/>
    <lineage>
        <taxon>Eukaryota</taxon>
        <taxon>Metazoa</taxon>
        <taxon>Ecdysozoa</taxon>
        <taxon>Arthropoda</taxon>
        <taxon>Hexapoda</taxon>
        <taxon>Insecta</taxon>
        <taxon>Pterygota</taxon>
        <taxon>Neoptera</taxon>
        <taxon>Endopterygota</taxon>
        <taxon>Diptera</taxon>
        <taxon>Brachycera</taxon>
        <taxon>Tabanomorpha</taxon>
        <taxon>Tabanoidea</taxon>
        <taxon>Tabanidae</taxon>
        <taxon>Tabanus</taxon>
    </lineage>
</organism>
<protein>
    <submittedName>
        <fullName evidence="1">Putative reverse transcriptase</fullName>
    </submittedName>
</protein>
<dbReference type="GO" id="GO:0003964">
    <property type="term" value="F:RNA-directed DNA polymerase activity"/>
    <property type="evidence" value="ECO:0007669"/>
    <property type="project" value="UniProtKB-KW"/>
</dbReference>
<name>A0A0K8TSE5_TABBR</name>
<keyword evidence="1" id="KW-0808">Transferase</keyword>
<dbReference type="AlphaFoldDB" id="A0A0K8TSE5"/>
<proteinExistence type="evidence at transcript level"/>
<accession>A0A0K8TSE5</accession>
<dbReference type="EMBL" id="GDAI01000748">
    <property type="protein sequence ID" value="JAI16855.1"/>
    <property type="molecule type" value="mRNA"/>
</dbReference>
<keyword evidence="1" id="KW-0695">RNA-directed DNA polymerase</keyword>
<feature type="non-terminal residue" evidence="1">
    <location>
        <position position="1"/>
    </location>
</feature>